<dbReference type="Proteomes" id="UP000321204">
    <property type="component" value="Chromosome"/>
</dbReference>
<evidence type="ECO:0000313" key="2">
    <source>
        <dbReference type="Proteomes" id="UP000321204"/>
    </source>
</evidence>
<dbReference type="AlphaFoldDB" id="A0A5B8UPS2"/>
<evidence type="ECO:0000313" key="1">
    <source>
        <dbReference type="EMBL" id="QEC58239.1"/>
    </source>
</evidence>
<dbReference type="EMBL" id="CP042433">
    <property type="protein sequence ID" value="QEC58239.1"/>
    <property type="molecule type" value="Genomic_DNA"/>
</dbReference>
<dbReference type="RefSeq" id="WP_146791385.1">
    <property type="nucleotide sequence ID" value="NZ_BAABIO010000003.1"/>
</dbReference>
<gene>
    <name evidence="1" type="ORF">FSB75_20795</name>
</gene>
<keyword evidence="2" id="KW-1185">Reference proteome</keyword>
<dbReference type="OrthoDB" id="666220at2"/>
<organism evidence="1 2">
    <name type="scientific">Flavisolibacter ginsenosidimutans</name>
    <dbReference type="NCBI Taxonomy" id="661481"/>
    <lineage>
        <taxon>Bacteria</taxon>
        <taxon>Pseudomonadati</taxon>
        <taxon>Bacteroidota</taxon>
        <taxon>Chitinophagia</taxon>
        <taxon>Chitinophagales</taxon>
        <taxon>Chitinophagaceae</taxon>
        <taxon>Flavisolibacter</taxon>
    </lineage>
</organism>
<proteinExistence type="predicted"/>
<sequence length="181" mass="20517">MKDILVLTTTLAILLFAGSWTMKDQETIDNTLPTTTTPKEMIGEWSSGYASFTQVVDAYNGRVLGHTWQSGKYLKITPDGKNAEFYIMMQSRYSSFATQMSGSIRFDAESTNSRGSFTFLALKAHYKGFGSAKVDRDATTEELKKNLTRKYYYRMDGEWLRIEPGAEPNDYSSSFRKVSEP</sequence>
<name>A0A5B8UPS2_9BACT</name>
<reference evidence="1 2" key="1">
    <citation type="journal article" date="2015" name="Int. J. Syst. Evol. Microbiol.">
        <title>Flavisolibacter ginsenosidimutans sp. nov., with ginsenoside-converting activity isolated from soil used for cultivating ginseng.</title>
        <authorList>
            <person name="Zhao Y."/>
            <person name="Liu Q."/>
            <person name="Kang M.S."/>
            <person name="Jin F."/>
            <person name="Yu H."/>
            <person name="Im W.T."/>
        </authorList>
    </citation>
    <scope>NUCLEOTIDE SEQUENCE [LARGE SCALE GENOMIC DNA]</scope>
    <source>
        <strain evidence="1 2">Gsoil 636</strain>
    </source>
</reference>
<dbReference type="KEGG" id="fgg:FSB75_20795"/>
<protein>
    <submittedName>
        <fullName evidence="1">Uncharacterized protein</fullName>
    </submittedName>
</protein>
<accession>A0A5B8UPS2</accession>